<comment type="caution">
    <text evidence="15">The sequence shown here is derived from an EMBL/GenBank/DDBJ whole genome shotgun (WGS) entry which is preliminary data.</text>
</comment>
<dbReference type="EMBL" id="LPZR01000183">
    <property type="protein sequence ID" value="KYO51088.1"/>
    <property type="molecule type" value="Genomic_DNA"/>
</dbReference>
<dbReference type="AlphaFoldDB" id="A0A162KEP9"/>
<keyword evidence="12" id="KW-0732">Signal</keyword>
<evidence type="ECO:0000256" key="2">
    <source>
        <dbReference type="ARBA" id="ARBA00004948"/>
    </source>
</evidence>
<evidence type="ECO:0000256" key="11">
    <source>
        <dbReference type="ARBA" id="ARBA00048179"/>
    </source>
</evidence>
<dbReference type="InterPro" id="IPR027939">
    <property type="entry name" value="NMT1/THI5"/>
</dbReference>
<name>A0A162KEP9_9PROT</name>
<dbReference type="Proteomes" id="UP000257706">
    <property type="component" value="Unassembled WGS sequence"/>
</dbReference>
<evidence type="ECO:0000256" key="9">
    <source>
        <dbReference type="ARBA" id="ARBA00023004"/>
    </source>
</evidence>
<evidence type="ECO:0000256" key="5">
    <source>
        <dbReference type="ARBA" id="ARBA00022679"/>
    </source>
</evidence>
<dbReference type="Gene3D" id="3.40.190.10">
    <property type="entry name" value="Periplasmic binding protein-like II"/>
    <property type="match status" value="2"/>
</dbReference>
<dbReference type="GeneID" id="97240763"/>
<keyword evidence="7" id="KW-0663">Pyridoxal phosphate</keyword>
<comment type="subunit">
    <text evidence="4">Homodimer.</text>
</comment>
<dbReference type="InterPro" id="IPR015168">
    <property type="entry name" value="SsuA/THI5"/>
</dbReference>
<evidence type="ECO:0000313" key="17">
    <source>
        <dbReference type="Proteomes" id="UP000257706"/>
    </source>
</evidence>
<evidence type="ECO:0000256" key="8">
    <source>
        <dbReference type="ARBA" id="ARBA00022977"/>
    </source>
</evidence>
<accession>A0A162KEP9</accession>
<dbReference type="SUPFAM" id="SSF53850">
    <property type="entry name" value="Periplasmic binding protein-like II"/>
    <property type="match status" value="1"/>
</dbReference>
<protein>
    <recommendedName>
        <fullName evidence="10">Thiamine pyrimidine synthase</fullName>
    </recommendedName>
</protein>
<dbReference type="GO" id="GO:0016740">
    <property type="term" value="F:transferase activity"/>
    <property type="evidence" value="ECO:0007669"/>
    <property type="project" value="UniProtKB-KW"/>
</dbReference>
<evidence type="ECO:0000313" key="15">
    <source>
        <dbReference type="EMBL" id="KYO51088.1"/>
    </source>
</evidence>
<reference evidence="15 16" key="1">
    <citation type="submission" date="2015-12" db="EMBL/GenBank/DDBJ databases">
        <title>Genome sequence of Tistrella mobilis MCCC 1A02139.</title>
        <authorList>
            <person name="Lu L."/>
            <person name="Lai Q."/>
            <person name="Shao Z."/>
            <person name="Qian P."/>
        </authorList>
    </citation>
    <scope>NUCLEOTIDE SEQUENCE [LARGE SCALE GENOMIC DNA]</scope>
    <source>
        <strain evidence="15 16">MCCC 1A02139</strain>
    </source>
</reference>
<proteinExistence type="inferred from homology"/>
<dbReference type="EMBL" id="DMAI01000013">
    <property type="protein sequence ID" value="HAE45980.1"/>
    <property type="molecule type" value="Genomic_DNA"/>
</dbReference>
<feature type="chain" id="PRO_5033251088" description="Thiamine pyrimidine synthase" evidence="12">
    <location>
        <begin position="28"/>
        <end position="337"/>
    </location>
</feature>
<dbReference type="Proteomes" id="UP000075787">
    <property type="component" value="Unassembled WGS sequence"/>
</dbReference>
<comment type="function">
    <text evidence="1">Responsible for the formation of the pyrimidine heterocycle in the thiamine biosynthesis pathway. Catalyzes the formation of hydroxymethylpyrimidine phosphate (HMP-P) from histidine and pyridoxal phosphate (PLP). The protein uses PLP and the active site histidine to form HMP-P, generating an inactive enzyme. The enzyme can only undergo a single turnover, which suggests it is a suicide enzyme.</text>
</comment>
<sequence length="337" mass="36417">MRTLKTLLTGSVAGIALALAATGPGLAADALTLQLKWVTQAQFAGYYVAKEKGFYDEAGLDVTIKAGGPDINPSQVIAGGGADVVVDWMPSALATREKGVPLVNIAQIFQQSGMMLTCRKDSGIKTPADFKGHTLGVWFGGNEYPFLSWMSTLGYKTEGPDADITVLKQGFNVDPILQKQASCVSTMTYNEYWQILDAGMPADELITFKYQDQGVATLEDGLYTLEKSLQDPAMVEKLGRFVKASVKGWEYAAAHQDEAVEIVLDNDTTGAQTEEHQTRMMQEVAKLLDGSKKGMGYLAPEDFQRTVKVLLGAKSAPVITKDPGEAAWTHAVYDKAM</sequence>
<dbReference type="RefSeq" id="WP_062767122.1">
    <property type="nucleotide sequence ID" value="NZ_CP121027.1"/>
</dbReference>
<evidence type="ECO:0000256" key="4">
    <source>
        <dbReference type="ARBA" id="ARBA00011738"/>
    </source>
</evidence>
<feature type="signal peptide" evidence="12">
    <location>
        <begin position="1"/>
        <end position="27"/>
    </location>
</feature>
<comment type="pathway">
    <text evidence="2">Cofactor biosynthesis; thiamine diphosphate biosynthesis.</text>
</comment>
<dbReference type="GO" id="GO:0009228">
    <property type="term" value="P:thiamine biosynthetic process"/>
    <property type="evidence" value="ECO:0007669"/>
    <property type="project" value="UniProtKB-KW"/>
</dbReference>
<comment type="similarity">
    <text evidence="3">Belongs to the NMT1/THI5 family.</text>
</comment>
<keyword evidence="8" id="KW-0784">Thiamine biosynthesis</keyword>
<dbReference type="Pfam" id="PF09084">
    <property type="entry name" value="NMT1"/>
    <property type="match status" value="1"/>
</dbReference>
<dbReference type="GO" id="GO:0046872">
    <property type="term" value="F:metal ion binding"/>
    <property type="evidence" value="ECO:0007669"/>
    <property type="project" value="UniProtKB-KW"/>
</dbReference>
<dbReference type="OrthoDB" id="7431968at2"/>
<gene>
    <name evidence="15" type="ORF">AUP44_10630</name>
    <name evidence="14" type="ORF">DCK97_01035</name>
</gene>
<organism evidence="15 16">
    <name type="scientific">Tistrella mobilis</name>
    <dbReference type="NCBI Taxonomy" id="171437"/>
    <lineage>
        <taxon>Bacteria</taxon>
        <taxon>Pseudomonadati</taxon>
        <taxon>Pseudomonadota</taxon>
        <taxon>Alphaproteobacteria</taxon>
        <taxon>Geminicoccales</taxon>
        <taxon>Geminicoccaceae</taxon>
        <taxon>Tistrella</taxon>
    </lineage>
</organism>
<evidence type="ECO:0000313" key="14">
    <source>
        <dbReference type="EMBL" id="HAE45980.1"/>
    </source>
</evidence>
<dbReference type="PANTHER" id="PTHR31528">
    <property type="entry name" value="4-AMINO-5-HYDROXYMETHYL-2-METHYLPYRIMIDINE PHOSPHATE SYNTHASE THI11-RELATED"/>
    <property type="match status" value="1"/>
</dbReference>
<keyword evidence="9" id="KW-0408">Iron</keyword>
<comment type="catalytic activity">
    <reaction evidence="11">
        <text>N(6)-(pyridoxal phosphate)-L-lysyl-[4-amino-5-hydroxymethyl-2-methylpyrimidine phosphate synthase] + L-histidyl-[4-amino-5-hydroxymethyl-2-methylpyrimidine phosphate synthase] + 2 Fe(3+) + 4 H2O = L-lysyl-[4-amino-5-hydroxymethyl-2-methylpyrimidine phosphate synthase] + (2S)-2-amino-5-hydroxy-4-oxopentanoyl-[4-amino-5-hydroxymethyl-2-methylpyrimidine phosphate synthase] + 4-amino-2-methyl-5-(phosphooxymethyl)pyrimidine + 3-oxopropanoate + 2 Fe(2+) + 2 H(+)</text>
        <dbReference type="Rhea" id="RHEA:65756"/>
        <dbReference type="Rhea" id="RHEA-COMP:16892"/>
        <dbReference type="Rhea" id="RHEA-COMP:16893"/>
        <dbReference type="Rhea" id="RHEA-COMP:16894"/>
        <dbReference type="Rhea" id="RHEA-COMP:16895"/>
        <dbReference type="ChEBI" id="CHEBI:15377"/>
        <dbReference type="ChEBI" id="CHEBI:15378"/>
        <dbReference type="ChEBI" id="CHEBI:29033"/>
        <dbReference type="ChEBI" id="CHEBI:29034"/>
        <dbReference type="ChEBI" id="CHEBI:29969"/>
        <dbReference type="ChEBI" id="CHEBI:29979"/>
        <dbReference type="ChEBI" id="CHEBI:33190"/>
        <dbReference type="ChEBI" id="CHEBI:58354"/>
        <dbReference type="ChEBI" id="CHEBI:143915"/>
        <dbReference type="ChEBI" id="CHEBI:157692"/>
    </reaction>
    <physiologicalReaction direction="left-to-right" evidence="11">
        <dbReference type="Rhea" id="RHEA:65757"/>
    </physiologicalReaction>
</comment>
<dbReference type="PANTHER" id="PTHR31528:SF1">
    <property type="entry name" value="4-AMINO-5-HYDROXYMETHYL-2-METHYLPYRIMIDINE PHOSPHATE SYNTHASE THI11-RELATED"/>
    <property type="match status" value="1"/>
</dbReference>
<reference evidence="14 17" key="2">
    <citation type="journal article" date="2018" name="Nat. Biotechnol.">
        <title>A standardized bacterial taxonomy based on genome phylogeny substantially revises the tree of life.</title>
        <authorList>
            <person name="Parks D.H."/>
            <person name="Chuvochina M."/>
            <person name="Waite D.W."/>
            <person name="Rinke C."/>
            <person name="Skarshewski A."/>
            <person name="Chaumeil P.A."/>
            <person name="Hugenholtz P."/>
        </authorList>
    </citation>
    <scope>NUCLEOTIDE SEQUENCE [LARGE SCALE GENOMIC DNA]</scope>
    <source>
        <strain evidence="14">UBA8739</strain>
    </source>
</reference>
<keyword evidence="6" id="KW-0479">Metal-binding</keyword>
<evidence type="ECO:0000256" key="12">
    <source>
        <dbReference type="SAM" id="SignalP"/>
    </source>
</evidence>
<evidence type="ECO:0000256" key="7">
    <source>
        <dbReference type="ARBA" id="ARBA00022898"/>
    </source>
</evidence>
<evidence type="ECO:0000256" key="3">
    <source>
        <dbReference type="ARBA" id="ARBA00009406"/>
    </source>
</evidence>
<evidence type="ECO:0000256" key="1">
    <source>
        <dbReference type="ARBA" id="ARBA00003469"/>
    </source>
</evidence>
<evidence type="ECO:0000259" key="13">
    <source>
        <dbReference type="Pfam" id="PF09084"/>
    </source>
</evidence>
<evidence type="ECO:0000313" key="16">
    <source>
        <dbReference type="Proteomes" id="UP000075787"/>
    </source>
</evidence>
<keyword evidence="5" id="KW-0808">Transferase</keyword>
<evidence type="ECO:0000256" key="6">
    <source>
        <dbReference type="ARBA" id="ARBA00022723"/>
    </source>
</evidence>
<evidence type="ECO:0000256" key="10">
    <source>
        <dbReference type="ARBA" id="ARBA00033171"/>
    </source>
</evidence>
<feature type="domain" description="SsuA/THI5-like" evidence="13">
    <location>
        <begin position="41"/>
        <end position="259"/>
    </location>
</feature>